<dbReference type="Gene3D" id="1.10.10.60">
    <property type="entry name" value="Homeodomain-like"/>
    <property type="match status" value="1"/>
</dbReference>
<evidence type="ECO:0000259" key="7">
    <source>
        <dbReference type="Pfam" id="PF13837"/>
    </source>
</evidence>
<evidence type="ECO:0000256" key="4">
    <source>
        <dbReference type="ARBA" id="ARBA00023163"/>
    </source>
</evidence>
<evidence type="ECO:0000256" key="1">
    <source>
        <dbReference type="ARBA" id="ARBA00004123"/>
    </source>
</evidence>
<feature type="region of interest" description="Disordered" evidence="6">
    <location>
        <begin position="89"/>
        <end position="154"/>
    </location>
</feature>
<keyword evidence="3 8" id="KW-0238">DNA-binding</keyword>
<dbReference type="PANTHER" id="PTHR21654">
    <property type="entry name" value="FI21293P1"/>
    <property type="match status" value="1"/>
</dbReference>
<evidence type="ECO:0000256" key="3">
    <source>
        <dbReference type="ARBA" id="ARBA00023125"/>
    </source>
</evidence>
<organism evidence="8 9">
    <name type="scientific">Artemisia annua</name>
    <name type="common">Sweet wormwood</name>
    <dbReference type="NCBI Taxonomy" id="35608"/>
    <lineage>
        <taxon>Eukaryota</taxon>
        <taxon>Viridiplantae</taxon>
        <taxon>Streptophyta</taxon>
        <taxon>Embryophyta</taxon>
        <taxon>Tracheophyta</taxon>
        <taxon>Spermatophyta</taxon>
        <taxon>Magnoliopsida</taxon>
        <taxon>eudicotyledons</taxon>
        <taxon>Gunneridae</taxon>
        <taxon>Pentapetalae</taxon>
        <taxon>asterids</taxon>
        <taxon>campanulids</taxon>
        <taxon>Asterales</taxon>
        <taxon>Asteraceae</taxon>
        <taxon>Asteroideae</taxon>
        <taxon>Anthemideae</taxon>
        <taxon>Artemisiinae</taxon>
        <taxon>Artemisia</taxon>
    </lineage>
</organism>
<dbReference type="GO" id="GO:0006355">
    <property type="term" value="P:regulation of DNA-templated transcription"/>
    <property type="evidence" value="ECO:0007669"/>
    <property type="project" value="UniProtKB-ARBA"/>
</dbReference>
<name>A0A2U1P8Z0_ARTAN</name>
<dbReference type="Pfam" id="PF13837">
    <property type="entry name" value="Myb_DNA-bind_4"/>
    <property type="match status" value="1"/>
</dbReference>
<sequence length="154" mass="17644">MIMMNIPQEQLVIISGGVGEEGDFVVSKRNKGLWEVVGVKMEELGHVRSGAQCKWKNLDTRYKGKETSDRDNTRSFPFFDKLHTLFTRIPANTPPIPFDPEATSSQSNSRKRVTRTGSYQSLEEISEDEDEKNITKHPMPPRKKPEREKHLQTS</sequence>
<dbReference type="OrthoDB" id="691673at2759"/>
<protein>
    <submittedName>
        <fullName evidence="8">Homeodomain-like, Myb-like domain, C2H2-zinc finger protein family</fullName>
    </submittedName>
</protein>
<keyword evidence="8" id="KW-0371">Homeobox</keyword>
<comment type="caution">
    <text evidence="8">The sequence shown here is derived from an EMBL/GenBank/DDBJ whole genome shotgun (WGS) entry which is preliminary data.</text>
</comment>
<keyword evidence="9" id="KW-1185">Reference proteome</keyword>
<reference evidence="8 9" key="1">
    <citation type="journal article" date="2018" name="Mol. Plant">
        <title>The genome of Artemisia annua provides insight into the evolution of Asteraceae family and artemisinin biosynthesis.</title>
        <authorList>
            <person name="Shen Q."/>
            <person name="Zhang L."/>
            <person name="Liao Z."/>
            <person name="Wang S."/>
            <person name="Yan T."/>
            <person name="Shi P."/>
            <person name="Liu M."/>
            <person name="Fu X."/>
            <person name="Pan Q."/>
            <person name="Wang Y."/>
            <person name="Lv Z."/>
            <person name="Lu X."/>
            <person name="Zhang F."/>
            <person name="Jiang W."/>
            <person name="Ma Y."/>
            <person name="Chen M."/>
            <person name="Hao X."/>
            <person name="Li L."/>
            <person name="Tang Y."/>
            <person name="Lv G."/>
            <person name="Zhou Y."/>
            <person name="Sun X."/>
            <person name="Brodelius P.E."/>
            <person name="Rose J.K.C."/>
            <person name="Tang K."/>
        </authorList>
    </citation>
    <scope>NUCLEOTIDE SEQUENCE [LARGE SCALE GENOMIC DNA]</scope>
    <source>
        <strain evidence="9">cv. Huhao1</strain>
        <tissue evidence="8">Leaf</tissue>
    </source>
</reference>
<evidence type="ECO:0000256" key="6">
    <source>
        <dbReference type="SAM" id="MobiDB-lite"/>
    </source>
</evidence>
<evidence type="ECO:0000313" key="8">
    <source>
        <dbReference type="EMBL" id="PWA82211.1"/>
    </source>
</evidence>
<gene>
    <name evidence="8" type="ORF">CTI12_AA179540</name>
</gene>
<keyword evidence="2" id="KW-0805">Transcription regulation</keyword>
<accession>A0A2U1P8Z0</accession>
<dbReference type="EMBL" id="PKPP01001497">
    <property type="protein sequence ID" value="PWA82211.1"/>
    <property type="molecule type" value="Genomic_DNA"/>
</dbReference>
<proteinExistence type="predicted"/>
<evidence type="ECO:0000256" key="2">
    <source>
        <dbReference type="ARBA" id="ARBA00023015"/>
    </source>
</evidence>
<dbReference type="AlphaFoldDB" id="A0A2U1P8Z0"/>
<feature type="domain" description="Myb/SANT-like DNA-binding" evidence="7">
    <location>
        <begin position="26"/>
        <end position="85"/>
    </location>
</feature>
<dbReference type="PANTHER" id="PTHR21654:SF84">
    <property type="entry name" value="SI:DKEY-66I24.7"/>
    <property type="match status" value="1"/>
</dbReference>
<keyword evidence="4" id="KW-0804">Transcription</keyword>
<dbReference type="InterPro" id="IPR044822">
    <property type="entry name" value="Myb_DNA-bind_4"/>
</dbReference>
<dbReference type="GO" id="GO:0005634">
    <property type="term" value="C:nucleus"/>
    <property type="evidence" value="ECO:0007669"/>
    <property type="project" value="UniProtKB-SubCell"/>
</dbReference>
<dbReference type="GO" id="GO:0003677">
    <property type="term" value="F:DNA binding"/>
    <property type="evidence" value="ECO:0007669"/>
    <property type="project" value="UniProtKB-KW"/>
</dbReference>
<evidence type="ECO:0000313" key="9">
    <source>
        <dbReference type="Proteomes" id="UP000245207"/>
    </source>
</evidence>
<evidence type="ECO:0000256" key="5">
    <source>
        <dbReference type="ARBA" id="ARBA00023242"/>
    </source>
</evidence>
<feature type="compositionally biased region" description="Basic and acidic residues" evidence="6">
    <location>
        <begin position="143"/>
        <end position="154"/>
    </location>
</feature>
<keyword evidence="5" id="KW-0539">Nucleus</keyword>
<dbReference type="Proteomes" id="UP000245207">
    <property type="component" value="Unassembled WGS sequence"/>
</dbReference>
<dbReference type="STRING" id="35608.A0A2U1P8Z0"/>
<comment type="subcellular location">
    <subcellularLocation>
        <location evidence="1">Nucleus</location>
    </subcellularLocation>
</comment>